<evidence type="ECO:0000256" key="6">
    <source>
        <dbReference type="ARBA" id="ARBA00022574"/>
    </source>
</evidence>
<dbReference type="GeneID" id="118906362"/>
<evidence type="ECO:0000256" key="8">
    <source>
        <dbReference type="ARBA" id="ARBA00022794"/>
    </source>
</evidence>
<feature type="region of interest" description="Disordered" evidence="13">
    <location>
        <begin position="87"/>
        <end position="112"/>
    </location>
</feature>
<accession>A0A8B8Z4I1</accession>
<evidence type="ECO:0000256" key="1">
    <source>
        <dbReference type="ARBA" id="ARBA00004236"/>
    </source>
</evidence>
<dbReference type="GO" id="GO:0005886">
    <property type="term" value="C:plasma membrane"/>
    <property type="evidence" value="ECO:0007669"/>
    <property type="project" value="UniProtKB-SubCell"/>
</dbReference>
<keyword evidence="10" id="KW-0472">Membrane</keyword>
<name>A0A8B8Z4I1_BALMU</name>
<protein>
    <submittedName>
        <fullName evidence="15">WD repeat-containing and planar cell polarity effector protein fritz homolog</fullName>
    </submittedName>
</protein>
<keyword evidence="7" id="KW-0677">Repeat</keyword>
<dbReference type="OrthoDB" id="10013020at2759"/>
<keyword evidence="12" id="KW-0966">Cell projection</keyword>
<evidence type="ECO:0000256" key="3">
    <source>
        <dbReference type="ARBA" id="ARBA00006059"/>
    </source>
</evidence>
<dbReference type="KEGG" id="bmus:118906362"/>
<sequence>MHFLRVLNYTSRGQRFFSRPAPCALRRLQSSPRGRAAVIGGRRRAENLGSGGKELPDGAQQLARGEARVTRGWRDRALSSSALPCAAKTLSSPQGDAPSEVAGGRTSSPLRRQDRDSFCHQMSFCLTELHLWSLKNTLHIGDRDIGIYQYYDKKELPATEHGNLEEKQKLAESRDFPWTLKNRRPEKLRDSLKELEELMQNSQCVLSKWKNKYVCQLLFGSGVLVSLSLSGPQLEKVVIDRSLVGKLISDTISDALLTDSFIILSFLAQNKLCFIQFTKKMGSPDTNKRLEKLSALDYKISYYEIPGPVNRTTQRRLAINCVQDIVVCWWPLVSDDAWPWAPISSEKDRANLLLLGYAQGRLEVLSSVRTEWDPLDVRFGTKQPYQVLTVECSISVDKEPMADSCIYECVRHKIQCVSVTRIPLRSKAISCCRNVTEDKLILGCEDSSVILYETHRRVTVLAQAELLPSLISCHPSGAILLIGSNQGELQIFDMALSPINIQLLAEDRSPRETLQFKKFFDVSSSLVQMQWIAPQVVSKKPESGDIYDLLFLKFDRGPLGVLLFKLGIFTQGQLGLVDIIFQYIHCDEICEAINILSSMNWDTLGYQCFISMTAIVNHLLRQKLTPEREAQLEASLGTFYAPTRPLLDTTILEYRDQISKYARRFFHHLLRYQRFEKAFLLAVDIGARDLFMDIHYLALDKGELALAEVARKRASDIDAESITSGVELLGPLDRGDMLNEAFVGLSLAPQGEDIFPDNLPPFCSIHRHIIQQRTLNVSADTQVFDRRNELEKDICAGSLMAKTCNEEGNGIQEGEMREDGIGQEIGDGGSLRMVHFGLV</sequence>
<dbReference type="InterPro" id="IPR024511">
    <property type="entry name" value="Frtz"/>
</dbReference>
<dbReference type="GO" id="GO:0097541">
    <property type="term" value="C:axonemal basal plate"/>
    <property type="evidence" value="ECO:0007669"/>
    <property type="project" value="TreeGrafter"/>
</dbReference>
<dbReference type="CTD" id="51057"/>
<dbReference type="GO" id="GO:0044782">
    <property type="term" value="P:cilium organization"/>
    <property type="evidence" value="ECO:0007669"/>
    <property type="project" value="TreeGrafter"/>
</dbReference>
<proteinExistence type="inferred from homology"/>
<evidence type="ECO:0000313" key="15">
    <source>
        <dbReference type="RefSeq" id="XP_036729723.1"/>
    </source>
</evidence>
<evidence type="ECO:0000256" key="4">
    <source>
        <dbReference type="ARBA" id="ARBA00022475"/>
    </source>
</evidence>
<dbReference type="RefSeq" id="XP_036729723.1">
    <property type="nucleotide sequence ID" value="XM_036873828.1"/>
</dbReference>
<keyword evidence="6" id="KW-0853">WD repeat</keyword>
<evidence type="ECO:0000256" key="10">
    <source>
        <dbReference type="ARBA" id="ARBA00023136"/>
    </source>
</evidence>
<dbReference type="PANTHER" id="PTHR13667">
    <property type="entry name" value="HOMOLOC-13"/>
    <property type="match status" value="1"/>
</dbReference>
<dbReference type="GO" id="GO:0007399">
    <property type="term" value="P:nervous system development"/>
    <property type="evidence" value="ECO:0007669"/>
    <property type="project" value="TreeGrafter"/>
</dbReference>
<keyword evidence="11" id="KW-0206">Cytoskeleton</keyword>
<dbReference type="Proteomes" id="UP000694857">
    <property type="component" value="Chromosome 13"/>
</dbReference>
<dbReference type="GO" id="GO:0045184">
    <property type="term" value="P:establishment of protein localization"/>
    <property type="evidence" value="ECO:0007669"/>
    <property type="project" value="TreeGrafter"/>
</dbReference>
<evidence type="ECO:0000313" key="14">
    <source>
        <dbReference type="Proteomes" id="UP000694857"/>
    </source>
</evidence>
<organism evidence="14 15">
    <name type="scientific">Balaenoptera musculus</name>
    <name type="common">Blue whale</name>
    <dbReference type="NCBI Taxonomy" id="9771"/>
    <lineage>
        <taxon>Eukaryota</taxon>
        <taxon>Metazoa</taxon>
        <taxon>Chordata</taxon>
        <taxon>Craniata</taxon>
        <taxon>Vertebrata</taxon>
        <taxon>Euteleostomi</taxon>
        <taxon>Mammalia</taxon>
        <taxon>Eutheria</taxon>
        <taxon>Laurasiatheria</taxon>
        <taxon>Artiodactyla</taxon>
        <taxon>Whippomorpha</taxon>
        <taxon>Cetacea</taxon>
        <taxon>Mysticeti</taxon>
        <taxon>Balaenopteridae</taxon>
        <taxon>Balaenoptera</taxon>
    </lineage>
</organism>
<comment type="similarity">
    <text evidence="3">Belongs to the WD repeat fritz family.</text>
</comment>
<reference evidence="15" key="1">
    <citation type="submission" date="2025-08" db="UniProtKB">
        <authorList>
            <consortium name="RefSeq"/>
        </authorList>
    </citation>
    <scope>IDENTIFICATION</scope>
    <source>
        <tissue evidence="15">Epidermis and Blubber</tissue>
    </source>
</reference>
<keyword evidence="8" id="KW-0970">Cilium biogenesis/degradation</keyword>
<dbReference type="InterPro" id="IPR036322">
    <property type="entry name" value="WD40_repeat_dom_sf"/>
</dbReference>
<dbReference type="Pfam" id="PF11768">
    <property type="entry name" value="Frtz"/>
    <property type="match status" value="1"/>
</dbReference>
<dbReference type="SUPFAM" id="SSF50978">
    <property type="entry name" value="WD40 repeat-like"/>
    <property type="match status" value="1"/>
</dbReference>
<evidence type="ECO:0000256" key="9">
    <source>
        <dbReference type="ARBA" id="ARBA00023069"/>
    </source>
</evidence>
<keyword evidence="14" id="KW-1185">Reference proteome</keyword>
<gene>
    <name evidence="15" type="primary">LOC118906362</name>
</gene>
<keyword evidence="4" id="KW-1003">Cell membrane</keyword>
<dbReference type="PANTHER" id="PTHR13667:SF5">
    <property type="entry name" value="WD REPEAT-CONTAINING AND PLANAR CELL POLARITY EFFECTOR PROTEIN FRITZ HOMOLOG"/>
    <property type="match status" value="1"/>
</dbReference>
<evidence type="ECO:0000256" key="12">
    <source>
        <dbReference type="ARBA" id="ARBA00023273"/>
    </source>
</evidence>
<evidence type="ECO:0000256" key="2">
    <source>
        <dbReference type="ARBA" id="ARBA00004430"/>
    </source>
</evidence>
<keyword evidence="5" id="KW-0963">Cytoplasm</keyword>
<evidence type="ECO:0000256" key="11">
    <source>
        <dbReference type="ARBA" id="ARBA00023212"/>
    </source>
</evidence>
<comment type="subcellular location">
    <subcellularLocation>
        <location evidence="1">Cell membrane</location>
    </subcellularLocation>
    <subcellularLocation>
        <location evidence="2">Cytoplasm</location>
        <location evidence="2">Cytoskeleton</location>
        <location evidence="2">Cilium axoneme</location>
    </subcellularLocation>
</comment>
<evidence type="ECO:0000256" key="5">
    <source>
        <dbReference type="ARBA" id="ARBA00022490"/>
    </source>
</evidence>
<keyword evidence="9" id="KW-0969">Cilium</keyword>
<evidence type="ECO:0000256" key="7">
    <source>
        <dbReference type="ARBA" id="ARBA00022737"/>
    </source>
</evidence>
<dbReference type="AlphaFoldDB" id="A0A8B8Z4I1"/>
<evidence type="ECO:0000256" key="13">
    <source>
        <dbReference type="SAM" id="MobiDB-lite"/>
    </source>
</evidence>